<dbReference type="AlphaFoldDB" id="A0AAP0MNK8"/>
<gene>
    <name evidence="2" type="ORF">WN944_007473</name>
</gene>
<dbReference type="PANTHER" id="PTHR33127:SF5">
    <property type="entry name" value="TRANSMEMBRANE PROTEIN"/>
    <property type="match status" value="1"/>
</dbReference>
<evidence type="ECO:0000313" key="2">
    <source>
        <dbReference type="EMBL" id="KAK9215468.1"/>
    </source>
</evidence>
<sequence>MPINRRSRRNMKRSATKSWSNLPPDIVNLIAENLYYYADYADQVRFRTICKSWQSTCVPLKEINLQPWLFSCHSISHLFDTTRKLKYTIKTDPRVLNSKIEASKDGWVLFSKANINPSPFLFISYNSSPSSLFFYNPFTASIIELPPLHMFSSDKATFSTAPTSSFCTVFVLSVYYSTRRICISTCKPGERTWTRHFFDGFYGDLHGLTYLRGVLYCSFCNNVLGAFRVSTNSWKIYPHNRIRPTSVYLYYGLIESEHEGSLLSVYYDSHRLQWLVFRFDLLKENWVEVNSLDDRTLFLNPSSTAMKLAVDDASELANTIHVECSSSFYKKPEDERLQCPQSFDWILEENPETIVWIQPPLKRGDTGIQISNCRDINKCVQPHYY</sequence>
<dbReference type="Proteomes" id="UP001428341">
    <property type="component" value="Unassembled WGS sequence"/>
</dbReference>
<dbReference type="InterPro" id="IPR005174">
    <property type="entry name" value="KIB1-4_b-propeller"/>
</dbReference>
<dbReference type="Pfam" id="PF03478">
    <property type="entry name" value="Beta-prop_KIB1-4"/>
    <property type="match status" value="1"/>
</dbReference>
<feature type="domain" description="KIB1-4 beta-propeller" evidence="1">
    <location>
        <begin position="94"/>
        <end position="305"/>
    </location>
</feature>
<dbReference type="EMBL" id="JBCGBO010000003">
    <property type="protein sequence ID" value="KAK9215468.1"/>
    <property type="molecule type" value="Genomic_DNA"/>
</dbReference>
<evidence type="ECO:0000259" key="1">
    <source>
        <dbReference type="Pfam" id="PF03478"/>
    </source>
</evidence>
<accession>A0AAP0MNK8</accession>
<evidence type="ECO:0000313" key="3">
    <source>
        <dbReference type="Proteomes" id="UP001428341"/>
    </source>
</evidence>
<proteinExistence type="predicted"/>
<organism evidence="2 3">
    <name type="scientific">Citrus x changshan-huyou</name>
    <dbReference type="NCBI Taxonomy" id="2935761"/>
    <lineage>
        <taxon>Eukaryota</taxon>
        <taxon>Viridiplantae</taxon>
        <taxon>Streptophyta</taxon>
        <taxon>Embryophyta</taxon>
        <taxon>Tracheophyta</taxon>
        <taxon>Spermatophyta</taxon>
        <taxon>Magnoliopsida</taxon>
        <taxon>eudicotyledons</taxon>
        <taxon>Gunneridae</taxon>
        <taxon>Pentapetalae</taxon>
        <taxon>rosids</taxon>
        <taxon>malvids</taxon>
        <taxon>Sapindales</taxon>
        <taxon>Rutaceae</taxon>
        <taxon>Aurantioideae</taxon>
        <taxon>Citrus</taxon>
    </lineage>
</organism>
<dbReference type="PANTHER" id="PTHR33127">
    <property type="entry name" value="TRANSMEMBRANE PROTEIN"/>
    <property type="match status" value="1"/>
</dbReference>
<name>A0AAP0MNK8_9ROSI</name>
<protein>
    <recommendedName>
        <fullName evidence="1">KIB1-4 beta-propeller domain-containing protein</fullName>
    </recommendedName>
</protein>
<reference evidence="2 3" key="1">
    <citation type="submission" date="2024-05" db="EMBL/GenBank/DDBJ databases">
        <title>Haplotype-resolved chromosome-level genome assembly of Huyou (Citrus changshanensis).</title>
        <authorList>
            <person name="Miao C."/>
            <person name="Chen W."/>
            <person name="Wu Y."/>
            <person name="Wang L."/>
            <person name="Zhao S."/>
            <person name="Grierson D."/>
            <person name="Xu C."/>
            <person name="Chen K."/>
        </authorList>
    </citation>
    <scope>NUCLEOTIDE SEQUENCE [LARGE SCALE GENOMIC DNA]</scope>
    <source>
        <strain evidence="2">01-14</strain>
        <tissue evidence="2">Leaf</tissue>
    </source>
</reference>
<comment type="caution">
    <text evidence="2">The sequence shown here is derived from an EMBL/GenBank/DDBJ whole genome shotgun (WGS) entry which is preliminary data.</text>
</comment>
<keyword evidence="3" id="KW-1185">Reference proteome</keyword>